<evidence type="ECO:0000256" key="7">
    <source>
        <dbReference type="ARBA" id="ARBA00022777"/>
    </source>
</evidence>
<evidence type="ECO:0000313" key="9">
    <source>
        <dbReference type="Proteomes" id="UP000829401"/>
    </source>
</evidence>
<keyword evidence="2" id="KW-0813">Transport</keyword>
<dbReference type="GO" id="GO:0005737">
    <property type="term" value="C:cytoplasm"/>
    <property type="evidence" value="ECO:0007669"/>
    <property type="project" value="UniProtKB-SubCell"/>
</dbReference>
<evidence type="ECO:0000256" key="2">
    <source>
        <dbReference type="ARBA" id="ARBA00022448"/>
    </source>
</evidence>
<accession>T0D1J5</accession>
<keyword evidence="5" id="KW-0808">Transferase</keyword>
<dbReference type="RefSeq" id="WP_021296873.1">
    <property type="nucleotide sequence ID" value="NZ_AURB01000137.1"/>
</dbReference>
<evidence type="ECO:0000256" key="3">
    <source>
        <dbReference type="ARBA" id="ARBA00022490"/>
    </source>
</evidence>
<sequence>MVSVILVSHGALASGMLDASQMIVGTQAQLSAISLAHDSNLETLQEAIEAAVTSMDDGDGVLVLADLLGGSPANTSARLLSDSIALVTGLNLPMLLEVLVNRANQSLSDLARVAVESGRAGVMDIRDLL</sequence>
<protein>
    <submittedName>
        <fullName evidence="8">PTS sugar transporter subunit IIA</fullName>
    </submittedName>
</protein>
<name>T0D1J5_ALIAG</name>
<evidence type="ECO:0000256" key="4">
    <source>
        <dbReference type="ARBA" id="ARBA00022597"/>
    </source>
</evidence>
<dbReference type="STRING" id="1356854.N007_09060"/>
<dbReference type="Gene3D" id="3.40.50.510">
    <property type="entry name" value="Phosphotransferase system, mannose-type IIA component"/>
    <property type="match status" value="1"/>
</dbReference>
<dbReference type="GO" id="GO:0016301">
    <property type="term" value="F:kinase activity"/>
    <property type="evidence" value="ECO:0007669"/>
    <property type="project" value="UniProtKB-KW"/>
</dbReference>
<evidence type="ECO:0000256" key="6">
    <source>
        <dbReference type="ARBA" id="ARBA00022683"/>
    </source>
</evidence>
<keyword evidence="9" id="KW-1185">Reference proteome</keyword>
<dbReference type="InterPro" id="IPR004701">
    <property type="entry name" value="PTS_EIIA_man-typ"/>
</dbReference>
<dbReference type="InterPro" id="IPR036662">
    <property type="entry name" value="PTS_EIIA_man-typ_sf"/>
</dbReference>
<dbReference type="EMBL" id="CP080467">
    <property type="protein sequence ID" value="UNO48440.1"/>
    <property type="molecule type" value="Genomic_DNA"/>
</dbReference>
<keyword evidence="6" id="KW-0598">Phosphotransferase system</keyword>
<comment type="subcellular location">
    <subcellularLocation>
        <location evidence="1">Cytoplasm</location>
    </subcellularLocation>
</comment>
<reference evidence="9" key="1">
    <citation type="journal article" date="2022" name="G3 (Bethesda)">
        <title>Unveiling the complete genome sequence of Alicyclobacillus acidoterrestris DSM 3922T, a taint-producing strain.</title>
        <authorList>
            <person name="Leonardo I.C."/>
            <person name="Barreto Crespo M.T."/>
            <person name="Gaspar F.B."/>
        </authorList>
    </citation>
    <scope>NUCLEOTIDE SEQUENCE [LARGE SCALE GENOMIC DNA]</scope>
    <source>
        <strain evidence="9">DSM 3922</strain>
    </source>
</reference>
<dbReference type="AlphaFoldDB" id="T0D1J5"/>
<dbReference type="PANTHER" id="PTHR33799">
    <property type="entry name" value="PTS PERMEASE-RELATED-RELATED"/>
    <property type="match status" value="1"/>
</dbReference>
<proteinExistence type="predicted"/>
<dbReference type="CDD" id="cd00006">
    <property type="entry name" value="PTS_IIA_man"/>
    <property type="match status" value="1"/>
</dbReference>
<dbReference type="Pfam" id="PF03610">
    <property type="entry name" value="EIIA-man"/>
    <property type="match status" value="1"/>
</dbReference>
<evidence type="ECO:0000256" key="1">
    <source>
        <dbReference type="ARBA" id="ARBA00004496"/>
    </source>
</evidence>
<dbReference type="Proteomes" id="UP000829401">
    <property type="component" value="Chromosome"/>
</dbReference>
<dbReference type="eggNOG" id="COG2893">
    <property type="taxonomic scope" value="Bacteria"/>
</dbReference>
<dbReference type="InterPro" id="IPR033887">
    <property type="entry name" value="PTS_IIA_man"/>
</dbReference>
<keyword evidence="7" id="KW-0418">Kinase</keyword>
<accession>A0A9E6ZQ66</accession>
<keyword evidence="3" id="KW-0963">Cytoplasm</keyword>
<dbReference type="GO" id="GO:0016020">
    <property type="term" value="C:membrane"/>
    <property type="evidence" value="ECO:0007669"/>
    <property type="project" value="InterPro"/>
</dbReference>
<dbReference type="KEGG" id="aaco:K1I37_17515"/>
<dbReference type="PROSITE" id="PS51096">
    <property type="entry name" value="PTS_EIIA_TYPE_4"/>
    <property type="match status" value="1"/>
</dbReference>
<dbReference type="InterPro" id="IPR051471">
    <property type="entry name" value="Bacterial_PTS_sugar_comp"/>
</dbReference>
<evidence type="ECO:0000313" key="8">
    <source>
        <dbReference type="EMBL" id="UNO48440.1"/>
    </source>
</evidence>
<dbReference type="GO" id="GO:0009401">
    <property type="term" value="P:phosphoenolpyruvate-dependent sugar phosphotransferase system"/>
    <property type="evidence" value="ECO:0007669"/>
    <property type="project" value="UniProtKB-KW"/>
</dbReference>
<organism evidence="8 9">
    <name type="scientific">Alicyclobacillus acidoterrestris (strain ATCC 49025 / DSM 3922 / CIP 106132 / NCIMB 13137 / GD3B)</name>
    <dbReference type="NCBI Taxonomy" id="1356854"/>
    <lineage>
        <taxon>Bacteria</taxon>
        <taxon>Bacillati</taxon>
        <taxon>Bacillota</taxon>
        <taxon>Bacilli</taxon>
        <taxon>Bacillales</taxon>
        <taxon>Alicyclobacillaceae</taxon>
        <taxon>Alicyclobacillus</taxon>
    </lineage>
</organism>
<keyword evidence="4 8" id="KW-0762">Sugar transport</keyword>
<dbReference type="PANTHER" id="PTHR33799:SF1">
    <property type="entry name" value="PTS SYSTEM MANNOSE-SPECIFIC EIIAB COMPONENT-RELATED"/>
    <property type="match status" value="1"/>
</dbReference>
<evidence type="ECO:0000256" key="5">
    <source>
        <dbReference type="ARBA" id="ARBA00022679"/>
    </source>
</evidence>
<dbReference type="SUPFAM" id="SSF53062">
    <property type="entry name" value="PTS system fructose IIA component-like"/>
    <property type="match status" value="1"/>
</dbReference>
<dbReference type="OrthoDB" id="9799827at2"/>
<gene>
    <name evidence="8" type="ORF">K1I37_17515</name>
</gene>